<name>A0A1I1CP00_9PSEU</name>
<sequence length="41" mass="4561">MNAELPPFVKTLTDRVVAAGRGGHRYAAMIEQFRKPMGAWS</sequence>
<dbReference type="Gene3D" id="1.10.1040.10">
    <property type="entry name" value="N-(1-d-carboxylethyl)-l-norvaline Dehydrogenase, domain 2"/>
    <property type="match status" value="1"/>
</dbReference>
<dbReference type="RefSeq" id="WP_281245776.1">
    <property type="nucleotide sequence ID" value="NZ_FOKG01000043.1"/>
</dbReference>
<evidence type="ECO:0000313" key="2">
    <source>
        <dbReference type="Proteomes" id="UP000243799"/>
    </source>
</evidence>
<keyword evidence="2" id="KW-1185">Reference proteome</keyword>
<dbReference type="EMBL" id="FOKG01000043">
    <property type="protein sequence ID" value="SFB64381.1"/>
    <property type="molecule type" value="Genomic_DNA"/>
</dbReference>
<reference evidence="2" key="1">
    <citation type="submission" date="2016-10" db="EMBL/GenBank/DDBJ databases">
        <authorList>
            <person name="Varghese N."/>
            <person name="Submissions S."/>
        </authorList>
    </citation>
    <scope>NUCLEOTIDE SEQUENCE [LARGE SCALE GENOMIC DNA]</scope>
    <source>
        <strain evidence="2">CGMCC 4.3568</strain>
    </source>
</reference>
<dbReference type="Proteomes" id="UP000243799">
    <property type="component" value="Unassembled WGS sequence"/>
</dbReference>
<dbReference type="InterPro" id="IPR013328">
    <property type="entry name" value="6PGD_dom2"/>
</dbReference>
<gene>
    <name evidence="1" type="ORF">SAMN05216266_1433</name>
</gene>
<organism evidence="1 2">
    <name type="scientific">Amycolatopsis marina</name>
    <dbReference type="NCBI Taxonomy" id="490629"/>
    <lineage>
        <taxon>Bacteria</taxon>
        <taxon>Bacillati</taxon>
        <taxon>Actinomycetota</taxon>
        <taxon>Actinomycetes</taxon>
        <taxon>Pseudonocardiales</taxon>
        <taxon>Pseudonocardiaceae</taxon>
        <taxon>Amycolatopsis</taxon>
    </lineage>
</organism>
<dbReference type="STRING" id="490629.SAMN05216266_1433"/>
<dbReference type="AlphaFoldDB" id="A0A1I1CP00"/>
<accession>A0A1I1CP00</accession>
<proteinExistence type="predicted"/>
<protein>
    <submittedName>
        <fullName evidence="1">Uncharacterized protein</fullName>
    </submittedName>
</protein>
<evidence type="ECO:0000313" key="1">
    <source>
        <dbReference type="EMBL" id="SFB64381.1"/>
    </source>
</evidence>